<protein>
    <recommendedName>
        <fullName evidence="2 8">GTPase Der</fullName>
    </recommendedName>
    <alternativeName>
        <fullName evidence="7 8">GTP-binding protein EngA</fullName>
    </alternativeName>
</protein>
<gene>
    <name evidence="8 12" type="primary">der</name>
    <name evidence="12" type="ORF">AUT07_00110</name>
</gene>
<dbReference type="PATRIC" id="fig|634113.3.peg.105"/>
<dbReference type="InterPro" id="IPR015946">
    <property type="entry name" value="KH_dom-like_a/b"/>
</dbReference>
<accession>A0A0X9VYF4</accession>
<dbReference type="GO" id="GO:0005525">
    <property type="term" value="F:GTP binding"/>
    <property type="evidence" value="ECO:0007669"/>
    <property type="project" value="UniProtKB-UniRule"/>
</dbReference>
<dbReference type="PANTHER" id="PTHR43834:SF6">
    <property type="entry name" value="GTPASE DER"/>
    <property type="match status" value="1"/>
</dbReference>
<evidence type="ECO:0000313" key="13">
    <source>
        <dbReference type="Proteomes" id="UP000069926"/>
    </source>
</evidence>
<evidence type="ECO:0000256" key="5">
    <source>
        <dbReference type="ARBA" id="ARBA00022741"/>
    </source>
</evidence>
<evidence type="ECO:0000256" key="10">
    <source>
        <dbReference type="RuleBase" id="RU004481"/>
    </source>
</evidence>
<dbReference type="CDD" id="cd01894">
    <property type="entry name" value="EngA1"/>
    <property type="match status" value="1"/>
</dbReference>
<evidence type="ECO:0000256" key="7">
    <source>
        <dbReference type="ARBA" id="ARBA00032345"/>
    </source>
</evidence>
<dbReference type="NCBIfam" id="TIGR00231">
    <property type="entry name" value="small_GTP"/>
    <property type="match status" value="2"/>
</dbReference>
<keyword evidence="3 8" id="KW-0690">Ribosome biogenesis</keyword>
<feature type="binding site" evidence="8">
    <location>
        <begin position="324"/>
        <end position="327"/>
    </location>
    <ligand>
        <name>GTP</name>
        <dbReference type="ChEBI" id="CHEBI:37565"/>
        <label>2</label>
    </ligand>
</feature>
<comment type="function">
    <text evidence="8 10">GTPase that plays an essential role in the late steps of ribosome biogenesis.</text>
</comment>
<dbReference type="Pfam" id="PF14714">
    <property type="entry name" value="KH_dom-like"/>
    <property type="match status" value="1"/>
</dbReference>
<dbReference type="RefSeq" id="WP_083495537.1">
    <property type="nucleotide sequence ID" value="NZ_CP013920.1"/>
</dbReference>
<dbReference type="Proteomes" id="UP000069926">
    <property type="component" value="Chromosome"/>
</dbReference>
<comment type="subunit">
    <text evidence="8">Associates with the 50S ribosomal subunit.</text>
</comment>
<dbReference type="Gene3D" id="3.30.300.20">
    <property type="match status" value="1"/>
</dbReference>
<keyword evidence="5 8" id="KW-0547">Nucleotide-binding</keyword>
<organism evidence="12 13">
    <name type="scientific">Candidatus Arsenophonus lipoptenae</name>
    <dbReference type="NCBI Taxonomy" id="634113"/>
    <lineage>
        <taxon>Bacteria</taxon>
        <taxon>Pseudomonadati</taxon>
        <taxon>Pseudomonadota</taxon>
        <taxon>Gammaproteobacteria</taxon>
        <taxon>Enterobacterales</taxon>
        <taxon>Morganellaceae</taxon>
        <taxon>Arsenophonus</taxon>
    </lineage>
</organism>
<dbReference type="InterPro" id="IPR006073">
    <property type="entry name" value="GTP-bd"/>
</dbReference>
<proteinExistence type="inferred from homology"/>
<keyword evidence="6 8" id="KW-0342">GTP-binding</keyword>
<dbReference type="InterPro" id="IPR005225">
    <property type="entry name" value="Small_GTP-bd"/>
</dbReference>
<dbReference type="InterPro" id="IPR016484">
    <property type="entry name" value="GTPase_Der"/>
</dbReference>
<dbReference type="EMBL" id="CP013920">
    <property type="protein sequence ID" value="AMA64700.1"/>
    <property type="molecule type" value="Genomic_DNA"/>
</dbReference>
<dbReference type="FunFam" id="3.40.50.300:FF:000040">
    <property type="entry name" value="GTPase Der"/>
    <property type="match status" value="1"/>
</dbReference>
<evidence type="ECO:0000256" key="6">
    <source>
        <dbReference type="ARBA" id="ARBA00023134"/>
    </source>
</evidence>
<dbReference type="GO" id="GO:0043022">
    <property type="term" value="F:ribosome binding"/>
    <property type="evidence" value="ECO:0007669"/>
    <property type="project" value="TreeGrafter"/>
</dbReference>
<feature type="binding site" evidence="8">
    <location>
        <begin position="118"/>
        <end position="121"/>
    </location>
    <ligand>
        <name>GTP</name>
        <dbReference type="ChEBI" id="CHEBI:37565"/>
        <label>1</label>
    </ligand>
</feature>
<dbReference type="AlphaFoldDB" id="A0A0X9VYF4"/>
<dbReference type="GO" id="GO:0042254">
    <property type="term" value="P:ribosome biogenesis"/>
    <property type="evidence" value="ECO:0007669"/>
    <property type="project" value="UniProtKB-KW"/>
</dbReference>
<evidence type="ECO:0000256" key="8">
    <source>
        <dbReference type="HAMAP-Rule" id="MF_00195"/>
    </source>
</evidence>
<dbReference type="FunFam" id="3.30.300.20:FF:000004">
    <property type="entry name" value="GTPase Der"/>
    <property type="match status" value="1"/>
</dbReference>
<dbReference type="STRING" id="634113.AUT07_00110"/>
<dbReference type="InterPro" id="IPR032859">
    <property type="entry name" value="KH_dom-like"/>
</dbReference>
<dbReference type="SUPFAM" id="SSF52540">
    <property type="entry name" value="P-loop containing nucleoside triphosphate hydrolases"/>
    <property type="match status" value="2"/>
</dbReference>
<dbReference type="OrthoDB" id="9805918at2"/>
<dbReference type="HAMAP" id="MF_00195">
    <property type="entry name" value="GTPase_Der"/>
    <property type="match status" value="1"/>
</dbReference>
<comment type="similarity">
    <text evidence="1 8 9 10">Belongs to the TRAFAC class TrmE-Era-EngA-EngB-Septin-like GTPase superfamily. EngA (Der) GTPase family.</text>
</comment>
<dbReference type="InterPro" id="IPR027417">
    <property type="entry name" value="P-loop_NTPase"/>
</dbReference>
<dbReference type="PIRSF" id="PIRSF006485">
    <property type="entry name" value="GTP-binding_EngA"/>
    <property type="match status" value="1"/>
</dbReference>
<feature type="binding site" evidence="8">
    <location>
        <begin position="56"/>
        <end position="60"/>
    </location>
    <ligand>
        <name>GTP</name>
        <dbReference type="ChEBI" id="CHEBI:37565"/>
        <label>1</label>
    </ligand>
</feature>
<evidence type="ECO:0000256" key="2">
    <source>
        <dbReference type="ARBA" id="ARBA00020953"/>
    </source>
</evidence>
<feature type="binding site" evidence="8">
    <location>
        <begin position="259"/>
        <end position="263"/>
    </location>
    <ligand>
        <name>GTP</name>
        <dbReference type="ChEBI" id="CHEBI:37565"/>
        <label>2</label>
    </ligand>
</feature>
<keyword evidence="4 10" id="KW-0677">Repeat</keyword>
<dbReference type="PANTHER" id="PTHR43834">
    <property type="entry name" value="GTPASE DER"/>
    <property type="match status" value="1"/>
</dbReference>
<dbReference type="NCBIfam" id="TIGR03594">
    <property type="entry name" value="GTPase_EngA"/>
    <property type="match status" value="1"/>
</dbReference>
<evidence type="ECO:0000256" key="9">
    <source>
        <dbReference type="PROSITE-ProRule" id="PRU01049"/>
    </source>
</evidence>
<feature type="binding site" evidence="8">
    <location>
        <begin position="212"/>
        <end position="219"/>
    </location>
    <ligand>
        <name>GTP</name>
        <dbReference type="ChEBI" id="CHEBI:37565"/>
        <label>2</label>
    </ligand>
</feature>
<dbReference type="PRINTS" id="PR00326">
    <property type="entry name" value="GTP1OBG"/>
</dbReference>
<evidence type="ECO:0000313" key="12">
    <source>
        <dbReference type="EMBL" id="AMA64700.1"/>
    </source>
</evidence>
<reference evidence="12 13" key="1">
    <citation type="submission" date="2016-01" db="EMBL/GenBank/DDBJ databases">
        <title>Genome sequence of Ca. Arsenophonus lipopteni, the exclusive symbiont of a blood sucking fly Lipoptena cervi (Diptera: Hippoboscidae).</title>
        <authorList>
            <person name="Novakova E."/>
            <person name="Hypsa V."/>
            <person name="Nguyen P."/>
            <person name="Husnik F."/>
            <person name="Darby A.C."/>
        </authorList>
    </citation>
    <scope>NUCLEOTIDE SEQUENCE [LARGE SCALE GENOMIC DNA]</scope>
    <source>
        <strain evidence="12 13">CB</strain>
    </source>
</reference>
<evidence type="ECO:0000256" key="1">
    <source>
        <dbReference type="ARBA" id="ARBA00008279"/>
    </source>
</evidence>
<evidence type="ECO:0000259" key="11">
    <source>
        <dbReference type="PROSITE" id="PS51712"/>
    </source>
</evidence>
<evidence type="ECO:0000256" key="3">
    <source>
        <dbReference type="ARBA" id="ARBA00022517"/>
    </source>
</evidence>
<dbReference type="InterPro" id="IPR031166">
    <property type="entry name" value="G_ENGA"/>
</dbReference>
<feature type="domain" description="EngA-type G" evidence="11">
    <location>
        <begin position="206"/>
        <end position="379"/>
    </location>
</feature>
<dbReference type="Gene3D" id="3.40.50.300">
    <property type="entry name" value="P-loop containing nucleotide triphosphate hydrolases"/>
    <property type="match status" value="2"/>
</dbReference>
<evidence type="ECO:0000256" key="4">
    <source>
        <dbReference type="ARBA" id="ARBA00022737"/>
    </source>
</evidence>
<feature type="binding site" evidence="8">
    <location>
        <begin position="9"/>
        <end position="16"/>
    </location>
    <ligand>
        <name>GTP</name>
        <dbReference type="ChEBI" id="CHEBI:37565"/>
        <label>1</label>
    </ligand>
</feature>
<dbReference type="Pfam" id="PF01926">
    <property type="entry name" value="MMR_HSR1"/>
    <property type="match status" value="2"/>
</dbReference>
<keyword evidence="13" id="KW-1185">Reference proteome</keyword>
<name>A0A0X9VYF4_9GAMM</name>
<dbReference type="KEGG" id="asy:AUT07_00110"/>
<dbReference type="PROSITE" id="PS51712">
    <property type="entry name" value="G_ENGA"/>
    <property type="match status" value="1"/>
</dbReference>
<dbReference type="CDD" id="cd01895">
    <property type="entry name" value="EngA2"/>
    <property type="match status" value="1"/>
</dbReference>
<sequence>MIPVITLVGRQNVGKSTLFNLLTHTRDAIVSNCPGSTRDRKYGKAYFSGQEFIIIDTGGMNNSKNGIENNITYQTTVAIKEADIVFFLIDARSELMPIDYNIAQNLRSLNKYIYLIANKIDGLDVNLSLNHCYELGIKNIYPITASHGKGISKLIEKVSMNYSIQKSFNNINFFKEKVNTVDTIKDKILIEKNRIKKVFNPCLLQIKLAIVGSPNVGKSTLINRILGENRVVVYDIPGTTRDSIYISMKRNKYEYILIDTAGIRKRSKVNKTVEKFSIIKTLESIKNSNVVLLVIDAMQGISNQELSLLSFILKIGRSVIIVVNKWDNLLQDNRQTIKNILNFRLGFANFINIHFISALYGSGIKKLFKSIHESYELATRKIGTALLTRIMKAAEEEHYPPLIRGRKVKLQYAHVGGYNPLIVIIHGKQVTDLPDSYERYLINYFRKKLKINGTPIKIRFKEDYNPYVNKIKN</sequence>